<name>M0QPF2_9ACTN</name>
<reference evidence="1 2" key="1">
    <citation type="submission" date="2013-01" db="EMBL/GenBank/DDBJ databases">
        <title>Whole genome shotgun sequence of Gordonia soli NBRC 108243.</title>
        <authorList>
            <person name="Isaki-Nakamura S."/>
            <person name="Hosoyama A."/>
            <person name="Tsuchikane K."/>
            <person name="Ando Y."/>
            <person name="Baba S."/>
            <person name="Ohji S."/>
            <person name="Hamada M."/>
            <person name="Tamura T."/>
            <person name="Yamazoe A."/>
            <person name="Yamazaki S."/>
            <person name="Fujita N."/>
        </authorList>
    </citation>
    <scope>NUCLEOTIDE SEQUENCE [LARGE SCALE GENOMIC DNA]</scope>
    <source>
        <strain evidence="1 2">NBRC 108243</strain>
    </source>
</reference>
<evidence type="ECO:0000313" key="2">
    <source>
        <dbReference type="Proteomes" id="UP000011666"/>
    </source>
</evidence>
<dbReference type="AlphaFoldDB" id="M0QPF2"/>
<evidence type="ECO:0000313" key="1">
    <source>
        <dbReference type="EMBL" id="GAC70156.1"/>
    </source>
</evidence>
<gene>
    <name evidence="1" type="ORF">GS4_32_01000</name>
</gene>
<dbReference type="OrthoDB" id="5178774at2"/>
<dbReference type="Pfam" id="PF10698">
    <property type="entry name" value="DUF2505"/>
    <property type="match status" value="1"/>
</dbReference>
<sequence>MASNLRHQVTFPFSTQRLWELQSSEQYWRDLLEAINSSHGSVESFESAGDQVTVAVRQGIPEEKLPPLVTKVRPGDLHIPRRNVLTFADGRISGTISASVEGAPAKVEGTLVTEGDPATTTYTAEVDVSIPFVGGKIEKAILDQLVALLDSERDHTVEWEAANR</sequence>
<proteinExistence type="predicted"/>
<accession>M0QPF2</accession>
<dbReference type="InterPro" id="IPR019639">
    <property type="entry name" value="DUF2505"/>
</dbReference>
<dbReference type="RefSeq" id="WP_007623949.1">
    <property type="nucleotide sequence ID" value="NZ_BANX01000032.1"/>
</dbReference>
<evidence type="ECO:0008006" key="3">
    <source>
        <dbReference type="Google" id="ProtNLM"/>
    </source>
</evidence>
<comment type="caution">
    <text evidence="1">The sequence shown here is derived from an EMBL/GenBank/DDBJ whole genome shotgun (WGS) entry which is preliminary data.</text>
</comment>
<organism evidence="1 2">
    <name type="scientific">Gordonia soli NBRC 108243</name>
    <dbReference type="NCBI Taxonomy" id="1223545"/>
    <lineage>
        <taxon>Bacteria</taxon>
        <taxon>Bacillati</taxon>
        <taxon>Actinomycetota</taxon>
        <taxon>Actinomycetes</taxon>
        <taxon>Mycobacteriales</taxon>
        <taxon>Gordoniaceae</taxon>
        <taxon>Gordonia</taxon>
    </lineage>
</organism>
<keyword evidence="2" id="KW-1185">Reference proteome</keyword>
<dbReference type="STRING" id="1223545.GS4_32_01000"/>
<protein>
    <recommendedName>
        <fullName evidence="3">DUF2505 domain-containing protein</fullName>
    </recommendedName>
</protein>
<dbReference type="Proteomes" id="UP000011666">
    <property type="component" value="Unassembled WGS sequence"/>
</dbReference>
<dbReference type="eggNOG" id="ENOG5030NPT">
    <property type="taxonomic scope" value="Bacteria"/>
</dbReference>
<dbReference type="EMBL" id="BANX01000032">
    <property type="protein sequence ID" value="GAC70156.1"/>
    <property type="molecule type" value="Genomic_DNA"/>
</dbReference>